<feature type="chain" id="PRO_5045128677" description="Cell wall hydrolase" evidence="1">
    <location>
        <begin position="24"/>
        <end position="147"/>
    </location>
</feature>
<reference evidence="2 3" key="1">
    <citation type="submission" date="2021-06" db="EMBL/GenBank/DDBJ databases">
        <title>Sphingomonas sp. XMGL2, whole genome shotgun sequencing project.</title>
        <authorList>
            <person name="Zhao G."/>
            <person name="Shen L."/>
        </authorList>
    </citation>
    <scope>NUCLEOTIDE SEQUENCE [LARGE SCALE GENOMIC DNA]</scope>
    <source>
        <strain evidence="2 3">XMGL2</strain>
    </source>
</reference>
<keyword evidence="3" id="KW-1185">Reference proteome</keyword>
<comment type="caution">
    <text evidence="2">The sequence shown here is derived from an EMBL/GenBank/DDBJ whole genome shotgun (WGS) entry which is preliminary data.</text>
</comment>
<evidence type="ECO:0008006" key="4">
    <source>
        <dbReference type="Google" id="ProtNLM"/>
    </source>
</evidence>
<name>A0ABS6BM35_9SPHN</name>
<accession>A0ABS6BM35</accession>
<dbReference type="EMBL" id="JAHKRT010000010">
    <property type="protein sequence ID" value="MBU3079393.1"/>
    <property type="molecule type" value="Genomic_DNA"/>
</dbReference>
<evidence type="ECO:0000313" key="2">
    <source>
        <dbReference type="EMBL" id="MBU3079393.1"/>
    </source>
</evidence>
<protein>
    <recommendedName>
        <fullName evidence="4">Cell wall hydrolase</fullName>
    </recommendedName>
</protein>
<dbReference type="RefSeq" id="WP_216327532.1">
    <property type="nucleotide sequence ID" value="NZ_JAHKRT010000010.1"/>
</dbReference>
<evidence type="ECO:0000313" key="3">
    <source>
        <dbReference type="Proteomes" id="UP000776276"/>
    </source>
</evidence>
<evidence type="ECO:0000256" key="1">
    <source>
        <dbReference type="SAM" id="SignalP"/>
    </source>
</evidence>
<proteinExistence type="predicted"/>
<sequence length="147" mass="15630">MSSAKMMIGAVLAMLAAPLTAQAPAPMQEGDTPKQRAVNAVEAPVTQHLNQTVDAATAARDAQRADAANAAADLSAAQQEQYAADMSAYRSSVQAHRMELARDEVRYARQQRAYADAMAAWRLQAHDCQKGSKAACNAPPPDPAAFY</sequence>
<organism evidence="2 3">
    <name type="scientific">Sphingomonas quercus</name>
    <dbReference type="NCBI Taxonomy" id="2842451"/>
    <lineage>
        <taxon>Bacteria</taxon>
        <taxon>Pseudomonadati</taxon>
        <taxon>Pseudomonadota</taxon>
        <taxon>Alphaproteobacteria</taxon>
        <taxon>Sphingomonadales</taxon>
        <taxon>Sphingomonadaceae</taxon>
        <taxon>Sphingomonas</taxon>
    </lineage>
</organism>
<gene>
    <name evidence="2" type="ORF">KOF26_16160</name>
</gene>
<keyword evidence="1" id="KW-0732">Signal</keyword>
<dbReference type="Proteomes" id="UP000776276">
    <property type="component" value="Unassembled WGS sequence"/>
</dbReference>
<feature type="signal peptide" evidence="1">
    <location>
        <begin position="1"/>
        <end position="23"/>
    </location>
</feature>